<accession>I3X5X4</accession>
<evidence type="ECO:0000313" key="7">
    <source>
        <dbReference type="EMBL" id="AFL51280.1"/>
    </source>
</evidence>
<evidence type="ECO:0000256" key="4">
    <source>
        <dbReference type="PIRSR" id="PIRSR603782-2"/>
    </source>
</evidence>
<dbReference type="PANTHER" id="PTHR12151:SF25">
    <property type="entry name" value="LINALOOL DEHYDRATASE_ISOMERASE DOMAIN-CONTAINING PROTEIN"/>
    <property type="match status" value="1"/>
</dbReference>
<proteinExistence type="inferred from homology"/>
<dbReference type="GO" id="GO:0046872">
    <property type="term" value="F:metal ion binding"/>
    <property type="evidence" value="ECO:0007669"/>
    <property type="project" value="UniProtKB-KW"/>
</dbReference>
<dbReference type="PATRIC" id="fig|1185652.3.peg.2802"/>
<evidence type="ECO:0000256" key="1">
    <source>
        <dbReference type="ARBA" id="ARBA00010996"/>
    </source>
</evidence>
<feature type="binding site" evidence="3">
    <location>
        <position position="118"/>
    </location>
    <ligand>
        <name>Cu cation</name>
        <dbReference type="ChEBI" id="CHEBI:23378"/>
    </ligand>
</feature>
<dbReference type="SUPFAM" id="SSF52833">
    <property type="entry name" value="Thioredoxin-like"/>
    <property type="match status" value="1"/>
</dbReference>
<dbReference type="HOGENOM" id="CLU_050131_2_1_5"/>
<keyword evidence="3" id="KW-0479">Metal-binding</keyword>
<sequence>MGRTGHGGVPQVDRRTESGRRAHLRQQGKFAMMYPVRMLRLALLAIAAVMALTAPAAAHSLEEVDQDLRDKEQYFQPVDSEAPAFTLQDADRRVVGLDVLRGKVVVLNFVYTNCPDVCPLHAERIAEIQKTINQTPMKEMVEFVTITTDPKHDTGPVLRDYGQAHGLDPANWVFLTTDPDNPEDTTRKIAETYGLKFTEDNGGMQMHGIVTHVIDQDGRLRARFHGLKFETVNLVVFVNALTNRTQKPHPHPEPGFWEKLTGLLPW</sequence>
<organism evidence="7 8">
    <name type="scientific">Sinorhizobium fredii (strain USDA 257)</name>
    <dbReference type="NCBI Taxonomy" id="1185652"/>
    <lineage>
        <taxon>Bacteria</taxon>
        <taxon>Pseudomonadati</taxon>
        <taxon>Pseudomonadota</taxon>
        <taxon>Alphaproteobacteria</taxon>
        <taxon>Hyphomicrobiales</taxon>
        <taxon>Rhizobiaceae</taxon>
        <taxon>Sinorhizobium/Ensifer group</taxon>
        <taxon>Sinorhizobium</taxon>
    </lineage>
</organism>
<evidence type="ECO:0000259" key="6">
    <source>
        <dbReference type="PROSITE" id="PS51352"/>
    </source>
</evidence>
<feature type="domain" description="Thioredoxin" evidence="6">
    <location>
        <begin position="76"/>
        <end position="243"/>
    </location>
</feature>
<dbReference type="InterPro" id="IPR036249">
    <property type="entry name" value="Thioredoxin-like_sf"/>
</dbReference>
<reference evidence="7 8" key="1">
    <citation type="journal article" date="2012" name="J. Bacteriol.">
        <title>Complete genome sequence of the broad-host-range strain Sinorhizobium fredii USDA257.</title>
        <authorList>
            <person name="Schuldes J."/>
            <person name="Rodriguez Orbegoso M."/>
            <person name="Schmeisser C."/>
            <person name="Krishnan H.B."/>
            <person name="Daniel R."/>
            <person name="Streit W.R."/>
        </authorList>
    </citation>
    <scope>NUCLEOTIDE SEQUENCE [LARGE SCALE GENOMIC DNA]</scope>
    <source>
        <strain evidence="7 8">USDA 257</strain>
    </source>
</reference>
<name>I3X5X4_SINF2</name>
<dbReference type="CDD" id="cd02968">
    <property type="entry name" value="SCO"/>
    <property type="match status" value="1"/>
</dbReference>
<dbReference type="KEGG" id="sfd:USDA257_c27070"/>
<dbReference type="Gene3D" id="3.40.30.10">
    <property type="entry name" value="Glutaredoxin"/>
    <property type="match status" value="1"/>
</dbReference>
<evidence type="ECO:0000313" key="8">
    <source>
        <dbReference type="Proteomes" id="UP000006180"/>
    </source>
</evidence>
<keyword evidence="4" id="KW-1015">Disulfide bond</keyword>
<dbReference type="eggNOG" id="COG1999">
    <property type="taxonomic scope" value="Bacteria"/>
</dbReference>
<feature type="disulfide bond" description="Redox-active" evidence="4">
    <location>
        <begin position="114"/>
        <end position="118"/>
    </location>
</feature>
<protein>
    <submittedName>
        <fullName evidence="7">Cytochrome c oxidase Cu(A) center assembly protein</fullName>
    </submittedName>
</protein>
<comment type="similarity">
    <text evidence="1">Belongs to the SCO1/2 family.</text>
</comment>
<dbReference type="Pfam" id="PF02630">
    <property type="entry name" value="SCO1-SenC"/>
    <property type="match status" value="1"/>
</dbReference>
<dbReference type="InterPro" id="IPR003782">
    <property type="entry name" value="SCO1/SenC"/>
</dbReference>
<dbReference type="STRING" id="1185652.USDA257_c27070"/>
<evidence type="ECO:0000256" key="3">
    <source>
        <dbReference type="PIRSR" id="PIRSR603782-1"/>
    </source>
</evidence>
<feature type="binding site" evidence="3">
    <location>
        <position position="114"/>
    </location>
    <ligand>
        <name>Cu cation</name>
        <dbReference type="ChEBI" id="CHEBI:23378"/>
    </ligand>
</feature>
<evidence type="ECO:0000256" key="5">
    <source>
        <dbReference type="SAM" id="MobiDB-lite"/>
    </source>
</evidence>
<feature type="binding site" evidence="3">
    <location>
        <position position="207"/>
    </location>
    <ligand>
        <name>Cu cation</name>
        <dbReference type="ChEBI" id="CHEBI:23378"/>
    </ligand>
</feature>
<dbReference type="PROSITE" id="PS51352">
    <property type="entry name" value="THIOREDOXIN_2"/>
    <property type="match status" value="1"/>
</dbReference>
<dbReference type="PANTHER" id="PTHR12151">
    <property type="entry name" value="ELECTRON TRANSPORT PROTIN SCO1/SENC FAMILY MEMBER"/>
    <property type="match status" value="1"/>
</dbReference>
<feature type="region of interest" description="Disordered" evidence="5">
    <location>
        <begin position="1"/>
        <end position="22"/>
    </location>
</feature>
<evidence type="ECO:0000256" key="2">
    <source>
        <dbReference type="ARBA" id="ARBA00023008"/>
    </source>
</evidence>
<dbReference type="AlphaFoldDB" id="I3X5X4"/>
<dbReference type="Proteomes" id="UP000006180">
    <property type="component" value="Chromosome"/>
</dbReference>
<dbReference type="InterPro" id="IPR013766">
    <property type="entry name" value="Thioredoxin_domain"/>
</dbReference>
<gene>
    <name evidence="7" type="ORF">USDA257_c27070</name>
</gene>
<keyword evidence="2 3" id="KW-0186">Copper</keyword>
<dbReference type="EMBL" id="CP003563">
    <property type="protein sequence ID" value="AFL51280.1"/>
    <property type="molecule type" value="Genomic_DNA"/>
</dbReference>